<dbReference type="GO" id="GO:0005829">
    <property type="term" value="C:cytosol"/>
    <property type="evidence" value="ECO:0007669"/>
    <property type="project" value="TreeGrafter"/>
</dbReference>
<dbReference type="PANTHER" id="PTHR45527">
    <property type="entry name" value="NONRIBOSOMAL PEPTIDE SYNTHETASE"/>
    <property type="match status" value="1"/>
</dbReference>
<comment type="caution">
    <text evidence="3">The sequence shown here is derived from an EMBL/GenBank/DDBJ whole genome shotgun (WGS) entry which is preliminary data.</text>
</comment>
<dbReference type="Gene3D" id="3.40.50.12780">
    <property type="entry name" value="N-terminal domain of ligase-like"/>
    <property type="match status" value="1"/>
</dbReference>
<sequence length="480" mass="51254">MDGRPGGQAVAAVVGRCFDLATEIPVRVQLLVVGEREYVLVVVVHHIAADGWSVAALAADLSVAYASRCGGRAPRWAPLAVQYVDYTLWQRANLGELSDSGSAIAAQLVFWEKALAGMPERLELPTDRPYPQVADYRGDQVVVVWSAELQQRVARVAREHRASSFMVVQAALSVLLSQLCASSDVAVGFAVAGRGDPALDGLVGFFVNTLVLRVHVEGDPSFAELLAQVRARSLAAFEHQDVPFEALVERLNPARSLAYHPLIQVLVAWQNFAGGADFAGGLRLGDVQVSSLPVRTHTARMDLVFSLAESFTETGGPAGINGVVEFRTDVFDAASIEMLVKRLERVLVAVTADPGRRLSSVDVVGVDEHARLVRWGNWAALAAGGVSAAVSVPQLWQAQVGRTPRAVALVCGATSTSWTYGQVDAAANRLARWLVGRGVGAGDVVALVGRRCAQAVIAIVAVWKTGRRICPLMRLIRGHG</sequence>
<reference evidence="3 4" key="1">
    <citation type="submission" date="2017-02" db="EMBL/GenBank/DDBJ databases">
        <title>Complete genome sequences of Mycobacterium kansasii strains isolated from rhesus macaques.</title>
        <authorList>
            <person name="Panda A."/>
            <person name="Nagaraj S."/>
            <person name="Zhao X."/>
            <person name="Tettelin H."/>
            <person name="Detolla L.J."/>
        </authorList>
    </citation>
    <scope>NUCLEOTIDE SEQUENCE [LARGE SCALE GENOMIC DNA]</scope>
    <source>
        <strain evidence="3 4">11-3813</strain>
    </source>
</reference>
<name>A0A1V3WDU3_MYCKA</name>
<feature type="domain" description="Condensation" evidence="2">
    <location>
        <begin position="16"/>
        <end position="372"/>
    </location>
</feature>
<evidence type="ECO:0000259" key="2">
    <source>
        <dbReference type="Pfam" id="PF00668"/>
    </source>
</evidence>
<dbReference type="Gene3D" id="3.30.559.10">
    <property type="entry name" value="Chloramphenicol acetyltransferase-like domain"/>
    <property type="match status" value="1"/>
</dbReference>
<dbReference type="InterPro" id="IPR023213">
    <property type="entry name" value="CAT-like_dom_sf"/>
</dbReference>
<gene>
    <name evidence="3" type="ORF">BZL30_8973</name>
</gene>
<evidence type="ECO:0000259" key="1">
    <source>
        <dbReference type="Pfam" id="PF00501"/>
    </source>
</evidence>
<dbReference type="GO" id="GO:0009239">
    <property type="term" value="P:enterobactin biosynthetic process"/>
    <property type="evidence" value="ECO:0007669"/>
    <property type="project" value="TreeGrafter"/>
</dbReference>
<organism evidence="3 4">
    <name type="scientific">Mycobacterium kansasii</name>
    <dbReference type="NCBI Taxonomy" id="1768"/>
    <lineage>
        <taxon>Bacteria</taxon>
        <taxon>Bacillati</taxon>
        <taxon>Actinomycetota</taxon>
        <taxon>Actinomycetes</taxon>
        <taxon>Mycobacteriales</taxon>
        <taxon>Mycobacteriaceae</taxon>
        <taxon>Mycobacterium</taxon>
    </lineage>
</organism>
<dbReference type="GO" id="GO:0043041">
    <property type="term" value="P:amino acid activation for nonribosomal peptide biosynthetic process"/>
    <property type="evidence" value="ECO:0007669"/>
    <property type="project" value="TreeGrafter"/>
</dbReference>
<dbReference type="InterPro" id="IPR000873">
    <property type="entry name" value="AMP-dep_synth/lig_dom"/>
</dbReference>
<protein>
    <submittedName>
        <fullName evidence="3">Condensation domain protein</fullName>
    </submittedName>
</protein>
<feature type="domain" description="AMP-dependent synthetase/ligase" evidence="1">
    <location>
        <begin position="397"/>
        <end position="473"/>
    </location>
</feature>
<proteinExistence type="predicted"/>
<dbReference type="AlphaFoldDB" id="A0A1V3WDU3"/>
<dbReference type="Proteomes" id="UP000189229">
    <property type="component" value="Unassembled WGS sequence"/>
</dbReference>
<dbReference type="UniPathway" id="UPA00011"/>
<dbReference type="InterPro" id="IPR001242">
    <property type="entry name" value="Condensation_dom"/>
</dbReference>
<dbReference type="GO" id="GO:0047527">
    <property type="term" value="F:2,3-dihydroxybenzoate-serine ligase activity"/>
    <property type="evidence" value="ECO:0007669"/>
    <property type="project" value="TreeGrafter"/>
</dbReference>
<evidence type="ECO:0000313" key="4">
    <source>
        <dbReference type="Proteomes" id="UP000189229"/>
    </source>
</evidence>
<dbReference type="GO" id="GO:0008610">
    <property type="term" value="P:lipid biosynthetic process"/>
    <property type="evidence" value="ECO:0007669"/>
    <property type="project" value="UniProtKB-ARBA"/>
</dbReference>
<dbReference type="GO" id="GO:0009366">
    <property type="term" value="C:enterobactin synthetase complex"/>
    <property type="evidence" value="ECO:0007669"/>
    <property type="project" value="TreeGrafter"/>
</dbReference>
<dbReference type="GO" id="GO:0031177">
    <property type="term" value="F:phosphopantetheine binding"/>
    <property type="evidence" value="ECO:0007669"/>
    <property type="project" value="TreeGrafter"/>
</dbReference>
<dbReference type="CDD" id="cd19540">
    <property type="entry name" value="LCL_NRPS-like"/>
    <property type="match status" value="1"/>
</dbReference>
<accession>A0A1V3WDU3</accession>
<evidence type="ECO:0000313" key="3">
    <source>
        <dbReference type="EMBL" id="OOK64948.1"/>
    </source>
</evidence>
<dbReference type="Gene3D" id="3.30.559.30">
    <property type="entry name" value="Nonribosomal peptide synthetase, condensation domain"/>
    <property type="match status" value="1"/>
</dbReference>
<dbReference type="InterPro" id="IPR042099">
    <property type="entry name" value="ANL_N_sf"/>
</dbReference>
<dbReference type="SUPFAM" id="SSF52777">
    <property type="entry name" value="CoA-dependent acyltransferases"/>
    <property type="match status" value="2"/>
</dbReference>
<dbReference type="PANTHER" id="PTHR45527:SF1">
    <property type="entry name" value="FATTY ACID SYNTHASE"/>
    <property type="match status" value="1"/>
</dbReference>
<dbReference type="SUPFAM" id="SSF56801">
    <property type="entry name" value="Acetyl-CoA synthetase-like"/>
    <property type="match status" value="1"/>
</dbReference>
<dbReference type="Pfam" id="PF00501">
    <property type="entry name" value="AMP-binding"/>
    <property type="match status" value="1"/>
</dbReference>
<dbReference type="EMBL" id="MVBM01000011">
    <property type="protein sequence ID" value="OOK64948.1"/>
    <property type="molecule type" value="Genomic_DNA"/>
</dbReference>
<dbReference type="Pfam" id="PF00668">
    <property type="entry name" value="Condensation"/>
    <property type="match status" value="1"/>
</dbReference>